<dbReference type="Pfam" id="PF08867">
    <property type="entry name" value="FRG"/>
    <property type="match status" value="1"/>
</dbReference>
<evidence type="ECO:0000313" key="3">
    <source>
        <dbReference type="Proteomes" id="UP000095131"/>
    </source>
</evidence>
<accession>A0A1E3WFM0</accession>
<proteinExistence type="predicted"/>
<dbReference type="RefSeq" id="WP_069447782.1">
    <property type="nucleotide sequence ID" value="NZ_MDCJ01000007.1"/>
</dbReference>
<protein>
    <recommendedName>
        <fullName evidence="1">FRG domain-containing protein</fullName>
    </recommendedName>
</protein>
<dbReference type="OrthoDB" id="9816036at2"/>
<dbReference type="SMART" id="SM00901">
    <property type="entry name" value="FRG"/>
    <property type="match status" value="1"/>
</dbReference>
<name>A0A1E3WFM0_9VIBR</name>
<sequence>MTREIVVSSVAEYVAYIESLDGLDDLWFRGVPNSAFKPLPGLIWKGGCDTLTEATLEHRFLVSFKSYVENSNLTEWEVFTLMQHHGLPTRMLDWSESALVALYFALSSNLEAEEYGAVWCLSPYELNKRTIGVDRVYCPAEMRNKYVGELNLSAYLPPNLQPSYLELPPSPIAINANQHIKRVSSQKGCFTVHGSDQRSIDQFMEGSESFRLIKVNARGHKARTEMLAKLSKLGIDEEFIYQDLDSLCKRITREVLG</sequence>
<reference evidence="2 3" key="1">
    <citation type="submission" date="2016-08" db="EMBL/GenBank/DDBJ databases">
        <title>Genome sequencing of Vibrio scophthalmi strain FP3289, an isolated from Paralichthys olivaceus.</title>
        <authorList>
            <person name="Han H.-J."/>
        </authorList>
    </citation>
    <scope>NUCLEOTIDE SEQUENCE [LARGE SCALE GENOMIC DNA]</scope>
    <source>
        <strain evidence="2 3">FP3289</strain>
    </source>
</reference>
<dbReference type="Proteomes" id="UP000095131">
    <property type="component" value="Unassembled WGS sequence"/>
</dbReference>
<evidence type="ECO:0000313" key="2">
    <source>
        <dbReference type="EMBL" id="ODS04603.1"/>
    </source>
</evidence>
<dbReference type="EMBL" id="MDCJ01000007">
    <property type="protein sequence ID" value="ODS04603.1"/>
    <property type="molecule type" value="Genomic_DNA"/>
</dbReference>
<evidence type="ECO:0000259" key="1">
    <source>
        <dbReference type="SMART" id="SM00901"/>
    </source>
</evidence>
<dbReference type="AlphaFoldDB" id="A0A1E3WFM0"/>
<dbReference type="InterPro" id="IPR014966">
    <property type="entry name" value="FRG-dom"/>
</dbReference>
<gene>
    <name evidence="2" type="ORF">VSF3289_03742</name>
</gene>
<dbReference type="PATRIC" id="fig|45658.8.peg.3713"/>
<organism evidence="2 3">
    <name type="scientific">Vibrio scophthalmi</name>
    <dbReference type="NCBI Taxonomy" id="45658"/>
    <lineage>
        <taxon>Bacteria</taxon>
        <taxon>Pseudomonadati</taxon>
        <taxon>Pseudomonadota</taxon>
        <taxon>Gammaproteobacteria</taxon>
        <taxon>Vibrionales</taxon>
        <taxon>Vibrionaceae</taxon>
        <taxon>Vibrio</taxon>
    </lineage>
</organism>
<comment type="caution">
    <text evidence="2">The sequence shown here is derived from an EMBL/GenBank/DDBJ whole genome shotgun (WGS) entry which is preliminary data.</text>
</comment>
<feature type="domain" description="FRG" evidence="1">
    <location>
        <begin position="22"/>
        <end position="119"/>
    </location>
</feature>